<sequence>MNIDYFMSEAIVEARKAYIHNEVPVGGLIVDNTTKSILVRGYNKMNNSLNAINHCEISLISKACKKLQSKYLTNTTLFISLEPCIMCAAAISEAHISKVYFGAYDDKKGGLDNLSFVFKKNNFFLPEIYGGIHEKESLILLKKFFKSKRR</sequence>
<name>A0A381XJ08_9ZZZZ</name>
<dbReference type="PROSITE" id="PS51747">
    <property type="entry name" value="CYT_DCMP_DEAMINASES_2"/>
    <property type="match status" value="1"/>
</dbReference>
<accession>A0A381XJ08</accession>
<dbReference type="EMBL" id="UINC01015364">
    <property type="protein sequence ID" value="SVA64754.1"/>
    <property type="molecule type" value="Genomic_DNA"/>
</dbReference>
<dbReference type="InterPro" id="IPR016193">
    <property type="entry name" value="Cytidine_deaminase-like"/>
</dbReference>
<dbReference type="GO" id="GO:0003824">
    <property type="term" value="F:catalytic activity"/>
    <property type="evidence" value="ECO:0007669"/>
    <property type="project" value="InterPro"/>
</dbReference>
<feature type="domain" description="CMP/dCMP-type deaminase" evidence="1">
    <location>
        <begin position="1"/>
        <end position="113"/>
    </location>
</feature>
<dbReference type="SUPFAM" id="SSF53927">
    <property type="entry name" value="Cytidine deaminase-like"/>
    <property type="match status" value="1"/>
</dbReference>
<protein>
    <recommendedName>
        <fullName evidence="1">CMP/dCMP-type deaminase domain-containing protein</fullName>
    </recommendedName>
</protein>
<evidence type="ECO:0000259" key="1">
    <source>
        <dbReference type="PROSITE" id="PS51747"/>
    </source>
</evidence>
<dbReference type="PANTHER" id="PTHR11079:SF179">
    <property type="entry name" value="TRNA(ADENINE(34)) DEAMINASE, CHLOROPLASTIC"/>
    <property type="match status" value="1"/>
</dbReference>
<organism evidence="2">
    <name type="scientific">marine metagenome</name>
    <dbReference type="NCBI Taxonomy" id="408172"/>
    <lineage>
        <taxon>unclassified sequences</taxon>
        <taxon>metagenomes</taxon>
        <taxon>ecological metagenomes</taxon>
    </lineage>
</organism>
<evidence type="ECO:0000313" key="2">
    <source>
        <dbReference type="EMBL" id="SVA64754.1"/>
    </source>
</evidence>
<proteinExistence type="predicted"/>
<dbReference type="Gene3D" id="3.40.140.10">
    <property type="entry name" value="Cytidine Deaminase, domain 2"/>
    <property type="match status" value="1"/>
</dbReference>
<dbReference type="InterPro" id="IPR002125">
    <property type="entry name" value="CMP_dCMP_dom"/>
</dbReference>
<dbReference type="Pfam" id="PF00383">
    <property type="entry name" value="dCMP_cyt_deam_1"/>
    <property type="match status" value="1"/>
</dbReference>
<dbReference type="CDD" id="cd01285">
    <property type="entry name" value="nucleoside_deaminase"/>
    <property type="match status" value="1"/>
</dbReference>
<reference evidence="2" key="1">
    <citation type="submission" date="2018-05" db="EMBL/GenBank/DDBJ databases">
        <authorList>
            <person name="Lanie J.A."/>
            <person name="Ng W.-L."/>
            <person name="Kazmierczak K.M."/>
            <person name="Andrzejewski T.M."/>
            <person name="Davidsen T.M."/>
            <person name="Wayne K.J."/>
            <person name="Tettelin H."/>
            <person name="Glass J.I."/>
            <person name="Rusch D."/>
            <person name="Podicherti R."/>
            <person name="Tsui H.-C.T."/>
            <person name="Winkler M.E."/>
        </authorList>
    </citation>
    <scope>NUCLEOTIDE SEQUENCE</scope>
</reference>
<gene>
    <name evidence="2" type="ORF">METZ01_LOCUS117608</name>
</gene>
<dbReference type="AlphaFoldDB" id="A0A381XJ08"/>
<dbReference type="PANTHER" id="PTHR11079">
    <property type="entry name" value="CYTOSINE DEAMINASE FAMILY MEMBER"/>
    <property type="match status" value="1"/>
</dbReference>